<dbReference type="GO" id="GO:0016301">
    <property type="term" value="F:kinase activity"/>
    <property type="evidence" value="ECO:0007669"/>
    <property type="project" value="UniProtKB-KW"/>
</dbReference>
<reference evidence="3" key="1">
    <citation type="submission" date="2025-08" db="UniProtKB">
        <authorList>
            <consortium name="RefSeq"/>
        </authorList>
    </citation>
    <scope>IDENTIFICATION</scope>
    <source>
        <tissue evidence="3">Whole body</tissue>
    </source>
</reference>
<dbReference type="SMART" id="SM00952">
    <property type="entry name" value="RAP"/>
    <property type="match status" value="1"/>
</dbReference>
<proteinExistence type="predicted"/>
<accession>A0A8B8FG84</accession>
<gene>
    <name evidence="3" type="primary">LOC112682821</name>
</gene>
<dbReference type="Proteomes" id="UP000694846">
    <property type="component" value="Unplaced"/>
</dbReference>
<dbReference type="Pfam" id="PF08373">
    <property type="entry name" value="RAP"/>
    <property type="match status" value="1"/>
</dbReference>
<dbReference type="RefSeq" id="XP_025409355.1">
    <property type="nucleotide sequence ID" value="XM_025553570.1"/>
</dbReference>
<evidence type="ECO:0000259" key="1">
    <source>
        <dbReference type="PROSITE" id="PS51286"/>
    </source>
</evidence>
<dbReference type="InterPro" id="IPR013579">
    <property type="entry name" value="FAST_2"/>
</dbReference>
<dbReference type="Pfam" id="PF08368">
    <property type="entry name" value="FAST_2"/>
    <property type="match status" value="1"/>
</dbReference>
<dbReference type="AlphaFoldDB" id="A0A8B8FG84"/>
<feature type="domain" description="RAP" evidence="1">
    <location>
        <begin position="863"/>
        <end position="923"/>
    </location>
</feature>
<dbReference type="GeneID" id="112682821"/>
<keyword evidence="3" id="KW-0418">Kinase</keyword>
<sequence>MNNMTFLKQIGNLKMSAKLIYMASRNKTIRFYATYNTFYKLSNLKLAFSCQYLHKKYRYYSFKSDDTDSDAEDNEYKRDIKNIILPRTNDLLTIKISESKSLHDIFELIQHNKSQLNWENISMAIAMIRELQIIYYRVCMHEKNLNCSNIIFENKFENILTNNDFLNLLNLLEKHHLFMDIQCLSYSILCLYKIGVNLNCKVNQTLSLKLKELLMTTPIEEIPTCILSRFTVSTVSQRDLSGLYILKDVWPIILKKINSCETFEDIKHVSICMYNLPWFLNKSTMNKYVKKVEQILFNNKPQDDEKVKCIIKVLRLLNSPYWANQNIDLIRSLLLALQDKIQHIALYDMIQLQMIIVKQFEPYQLFEEINQVTSKWLSKAEVDADVTVLRLLSCIVPSSSPSRRKHIEGLLKKQFVLNNNFSQLCIGPLFNIIRNLKTSDVHLCDVYWSSVVDWLSSDNSSLREHHKLLRICNRYMNFNNNMAGTYRNYKFENQMIIWLNEELDHGVSGIVPSRFSKIFSFFISYPNAKIGYEIPEPWVKKILNSIGQYNVYDCYIISRGLNTAFVNRKKKVSLVMFLDQYVRLCTALNKRCLEILNQEPNLNINQLNSMYRGYNHRLNMNDPELFYKILDRYKIIKSEDLSSRTIREVIYNLVVSDWYDGELLDKCLKYYIKNYKYLLAENIEKILTFFFLYGANSETFIVFLPCAVEVINRDKFKMSGLNFMRACLALCYFYSLPKSIADYLFSVEFLEKLDDELNNCYAKATYPIKVRQILMLLNRAVCIDNPEFDVPWFHTKYCEEIQSLVHKNTSSFYLDVEKKLNQLINNKGYLKTNSFSPYGYKLDFEILLNTSEKSNNIFKNEKIILLLLNEKDLRKTDNEIRGLHKLKQRHLEILGYKVIWIKKSIWNSMFMTEPEAKLSYLKSLIWSKS</sequence>
<evidence type="ECO:0000313" key="2">
    <source>
        <dbReference type="Proteomes" id="UP000694846"/>
    </source>
</evidence>
<name>A0A8B8FG84_9HEMI</name>
<dbReference type="InterPro" id="IPR013584">
    <property type="entry name" value="RAP"/>
</dbReference>
<dbReference type="OrthoDB" id="385235at2759"/>
<keyword evidence="3" id="KW-0808">Transferase</keyword>
<organism evidence="2 3">
    <name type="scientific">Sipha flava</name>
    <name type="common">yellow sugarcane aphid</name>
    <dbReference type="NCBI Taxonomy" id="143950"/>
    <lineage>
        <taxon>Eukaryota</taxon>
        <taxon>Metazoa</taxon>
        <taxon>Ecdysozoa</taxon>
        <taxon>Arthropoda</taxon>
        <taxon>Hexapoda</taxon>
        <taxon>Insecta</taxon>
        <taxon>Pterygota</taxon>
        <taxon>Neoptera</taxon>
        <taxon>Paraneoptera</taxon>
        <taxon>Hemiptera</taxon>
        <taxon>Sternorrhyncha</taxon>
        <taxon>Aphidomorpha</taxon>
        <taxon>Aphidoidea</taxon>
        <taxon>Aphididae</taxon>
        <taxon>Sipha</taxon>
    </lineage>
</organism>
<evidence type="ECO:0000313" key="3">
    <source>
        <dbReference type="RefSeq" id="XP_025409355.1"/>
    </source>
</evidence>
<keyword evidence="2" id="KW-1185">Reference proteome</keyword>
<dbReference type="PROSITE" id="PS51286">
    <property type="entry name" value="RAP"/>
    <property type="match status" value="1"/>
</dbReference>
<protein>
    <submittedName>
        <fullName evidence="3">FAST kinase domain-containing protein 1, mitochondrial</fullName>
    </submittedName>
</protein>